<gene>
    <name evidence="2" type="ORF">C3Y98_07570</name>
</gene>
<evidence type="ECO:0000313" key="2">
    <source>
        <dbReference type="EMBL" id="TFW71124.1"/>
    </source>
</evidence>
<comment type="caution">
    <text evidence="2">The sequence shown here is derived from an EMBL/GenBank/DDBJ whole genome shotgun (WGS) entry which is preliminary data.</text>
</comment>
<organism evidence="2 3">
    <name type="scientific">Methylotenera oryzisoli</name>
    <dbReference type="NCBI Taxonomy" id="2080758"/>
    <lineage>
        <taxon>Bacteria</taxon>
        <taxon>Pseudomonadati</taxon>
        <taxon>Pseudomonadota</taxon>
        <taxon>Betaproteobacteria</taxon>
        <taxon>Nitrosomonadales</taxon>
        <taxon>Methylophilaceae</taxon>
        <taxon>Methylotenera</taxon>
    </lineage>
</organism>
<dbReference type="AlphaFoldDB" id="A0A4Y9VR19"/>
<dbReference type="CDD" id="cd02947">
    <property type="entry name" value="TRX_family"/>
    <property type="match status" value="1"/>
</dbReference>
<dbReference type="SUPFAM" id="SSF52833">
    <property type="entry name" value="Thioredoxin-like"/>
    <property type="match status" value="1"/>
</dbReference>
<dbReference type="Proteomes" id="UP000297706">
    <property type="component" value="Unassembled WGS sequence"/>
</dbReference>
<sequence>MHPNTPINREFLDQRAGATLVEFGATWCGHCQAAQANIGAAINAYPNIHHIKIEDGKGQRLGRTYAVKLWPTLILLQDGVEIERLVRPLSKTSITAALAKLK</sequence>
<dbReference type="InterPro" id="IPR036249">
    <property type="entry name" value="Thioredoxin-like_sf"/>
</dbReference>
<evidence type="ECO:0000313" key="3">
    <source>
        <dbReference type="Proteomes" id="UP000297706"/>
    </source>
</evidence>
<proteinExistence type="predicted"/>
<dbReference type="InterPro" id="IPR013766">
    <property type="entry name" value="Thioredoxin_domain"/>
</dbReference>
<feature type="domain" description="Thioredoxin" evidence="1">
    <location>
        <begin position="11"/>
        <end position="99"/>
    </location>
</feature>
<name>A0A4Y9VR19_9PROT</name>
<dbReference type="Gene3D" id="3.40.30.10">
    <property type="entry name" value="Glutaredoxin"/>
    <property type="match status" value="1"/>
</dbReference>
<keyword evidence="3" id="KW-1185">Reference proteome</keyword>
<protein>
    <submittedName>
        <fullName evidence="2">Thiol reductase thioredoxin</fullName>
    </submittedName>
</protein>
<dbReference type="OrthoDB" id="215495at2"/>
<dbReference type="EMBL" id="PQVH01000009">
    <property type="protein sequence ID" value="TFW71124.1"/>
    <property type="molecule type" value="Genomic_DNA"/>
</dbReference>
<dbReference type="RefSeq" id="WP_135277830.1">
    <property type="nucleotide sequence ID" value="NZ_PQVH01000009.1"/>
</dbReference>
<accession>A0A4Y9VR19</accession>
<reference evidence="2 3" key="1">
    <citation type="submission" date="2018-02" db="EMBL/GenBank/DDBJ databases">
        <title>A novel lanthanide dependent methylotroph, Methylotenera sp. La3113.</title>
        <authorList>
            <person name="Lv H."/>
            <person name="Tani A."/>
        </authorList>
    </citation>
    <scope>NUCLEOTIDE SEQUENCE [LARGE SCALE GENOMIC DNA]</scope>
    <source>
        <strain evidence="2 3">La3113</strain>
    </source>
</reference>
<evidence type="ECO:0000259" key="1">
    <source>
        <dbReference type="Pfam" id="PF00085"/>
    </source>
</evidence>
<dbReference type="Pfam" id="PF00085">
    <property type="entry name" value="Thioredoxin"/>
    <property type="match status" value="1"/>
</dbReference>